<dbReference type="GO" id="GO:0050859">
    <property type="term" value="P:negative regulation of B cell receptor signaling pathway"/>
    <property type="evidence" value="ECO:0007669"/>
    <property type="project" value="TreeGrafter"/>
</dbReference>
<protein>
    <submittedName>
        <fullName evidence="2">CD22 protein</fullName>
    </submittedName>
</protein>
<dbReference type="GO" id="GO:0070062">
    <property type="term" value="C:extracellular exosome"/>
    <property type="evidence" value="ECO:0007669"/>
    <property type="project" value="TreeGrafter"/>
</dbReference>
<evidence type="ECO:0000313" key="3">
    <source>
        <dbReference type="Proteomes" id="UP000551823"/>
    </source>
</evidence>
<dbReference type="Pfam" id="PF13895">
    <property type="entry name" value="Ig_2"/>
    <property type="match status" value="3"/>
</dbReference>
<proteinExistence type="predicted"/>
<feature type="domain" description="Ig-like" evidence="1">
    <location>
        <begin position="287"/>
        <end position="364"/>
    </location>
</feature>
<dbReference type="GO" id="GO:0005769">
    <property type="term" value="C:early endosome"/>
    <property type="evidence" value="ECO:0007669"/>
    <property type="project" value="TreeGrafter"/>
</dbReference>
<dbReference type="SMART" id="SM00409">
    <property type="entry name" value="IG"/>
    <property type="match status" value="4"/>
</dbReference>
<name>A0A7L4CQZ5_9AVES</name>
<dbReference type="GO" id="GO:0033691">
    <property type="term" value="F:sialic acid binding"/>
    <property type="evidence" value="ECO:0007669"/>
    <property type="project" value="TreeGrafter"/>
</dbReference>
<feature type="domain" description="Ig-like" evidence="1">
    <location>
        <begin position="112"/>
        <end position="188"/>
    </location>
</feature>
<dbReference type="GO" id="GO:0042113">
    <property type="term" value="P:B cell activation"/>
    <property type="evidence" value="ECO:0007669"/>
    <property type="project" value="TreeGrafter"/>
</dbReference>
<reference evidence="2 3" key="1">
    <citation type="submission" date="2019-09" db="EMBL/GenBank/DDBJ databases">
        <title>Bird 10,000 Genomes (B10K) Project - Family phase.</title>
        <authorList>
            <person name="Zhang G."/>
        </authorList>
    </citation>
    <scope>NUCLEOTIDE SEQUENCE [LARGE SCALE GENOMIC DNA]</scope>
    <source>
        <strain evidence="2">B10K-DU-005-01</strain>
    </source>
</reference>
<evidence type="ECO:0000259" key="1">
    <source>
        <dbReference type="PROSITE" id="PS50835"/>
    </source>
</evidence>
<dbReference type="GO" id="GO:0042609">
    <property type="term" value="F:CD4 receptor binding"/>
    <property type="evidence" value="ECO:0007669"/>
    <property type="project" value="TreeGrafter"/>
</dbReference>
<gene>
    <name evidence="2" type="primary">Cd22</name>
    <name evidence="2" type="ORF">NYCLEU_R14861</name>
</gene>
<comment type="caution">
    <text evidence="2">The sequence shown here is derived from an EMBL/GenBank/DDBJ whole genome shotgun (WGS) entry which is preliminary data.</text>
</comment>
<dbReference type="EMBL" id="VZZU01008262">
    <property type="protein sequence ID" value="NXW52027.1"/>
    <property type="molecule type" value="Genomic_DNA"/>
</dbReference>
<dbReference type="InterPro" id="IPR007110">
    <property type="entry name" value="Ig-like_dom"/>
</dbReference>
<dbReference type="PROSITE" id="PS50835">
    <property type="entry name" value="IG_LIKE"/>
    <property type="match status" value="3"/>
</dbReference>
<dbReference type="PANTHER" id="PTHR46958:SF1">
    <property type="entry name" value="B-CELL RECEPTOR CD22"/>
    <property type="match status" value="1"/>
</dbReference>
<dbReference type="Proteomes" id="UP000551823">
    <property type="component" value="Unassembled WGS sequence"/>
</dbReference>
<dbReference type="PANTHER" id="PTHR46958">
    <property type="entry name" value="B-CELL RECEPTOR CD22"/>
    <property type="match status" value="1"/>
</dbReference>
<organism evidence="2 3">
    <name type="scientific">Nyctiprogne leucopyga</name>
    <dbReference type="NCBI Taxonomy" id="382315"/>
    <lineage>
        <taxon>Eukaryota</taxon>
        <taxon>Metazoa</taxon>
        <taxon>Chordata</taxon>
        <taxon>Craniata</taxon>
        <taxon>Vertebrata</taxon>
        <taxon>Euteleostomi</taxon>
        <taxon>Archelosauria</taxon>
        <taxon>Archosauria</taxon>
        <taxon>Dinosauria</taxon>
        <taxon>Saurischia</taxon>
        <taxon>Theropoda</taxon>
        <taxon>Coelurosauria</taxon>
        <taxon>Aves</taxon>
        <taxon>Neognathae</taxon>
        <taxon>Neoaves</taxon>
        <taxon>Strisores</taxon>
        <taxon>Caprimulgiformes</taxon>
        <taxon>Caprimulgidae</taxon>
        <taxon>Chordeilinae</taxon>
        <taxon>Nyctiprogne</taxon>
    </lineage>
</organism>
<dbReference type="GO" id="GO:0019903">
    <property type="term" value="F:protein phosphatase binding"/>
    <property type="evidence" value="ECO:0007669"/>
    <property type="project" value="TreeGrafter"/>
</dbReference>
<feature type="non-terminal residue" evidence="2">
    <location>
        <position position="372"/>
    </location>
</feature>
<keyword evidence="3" id="KW-1185">Reference proteome</keyword>
<feature type="domain" description="Ig-like" evidence="1">
    <location>
        <begin position="199"/>
        <end position="282"/>
    </location>
</feature>
<dbReference type="SMART" id="SM00408">
    <property type="entry name" value="IGc2"/>
    <property type="match status" value="3"/>
</dbReference>
<dbReference type="GO" id="GO:0030888">
    <property type="term" value="P:regulation of B cell proliferation"/>
    <property type="evidence" value="ECO:0007669"/>
    <property type="project" value="TreeGrafter"/>
</dbReference>
<feature type="non-terminal residue" evidence="2">
    <location>
        <position position="1"/>
    </location>
</feature>
<dbReference type="InterPro" id="IPR036179">
    <property type="entry name" value="Ig-like_dom_sf"/>
</dbReference>
<accession>A0A7L4CQZ5</accession>
<dbReference type="Gene3D" id="2.60.40.10">
    <property type="entry name" value="Immunoglobulins"/>
    <property type="match status" value="4"/>
</dbReference>
<dbReference type="SUPFAM" id="SSF48726">
    <property type="entry name" value="Immunoglobulin"/>
    <property type="match status" value="4"/>
</dbReference>
<dbReference type="GO" id="GO:0009897">
    <property type="term" value="C:external side of plasma membrane"/>
    <property type="evidence" value="ECO:0007669"/>
    <property type="project" value="TreeGrafter"/>
</dbReference>
<sequence>SLADTPPAPHLWPDPAPLTQGYVTTFGCWVPPTCPEDTLKLTWEGHVTKTPGVYVDTWTPPVTVTSFPGIGTLLTFKALWYHDETFLRCVLQSSDGKNITSATRQLQVNYAPRDVRVEMTPSSPIYEGGKVTLRCQDSAKPPSHTYTWTLDGRILPYKRDEVLLGPVQATDGGSYSCQAINIVGTTMSSPSHLHVYYAPRDVRVEVTPASPVWEGWQVTLNCHVSSNPPASNYSWSLEGQILPHQHMAQVFLRPTKATDGGSYSCQATNSLGTSKSLPTTLEVYYPPRAAILENLTTLPALPGSRVTLRCALGPAHPVPSFVQWLRNDHREVDTPGPTLTFTASPARAGAYRCGGRNPTGATFSPPLSVVIW</sequence>
<evidence type="ECO:0000313" key="2">
    <source>
        <dbReference type="EMBL" id="NXW52027.1"/>
    </source>
</evidence>
<dbReference type="InterPro" id="IPR003598">
    <property type="entry name" value="Ig_sub2"/>
</dbReference>
<dbReference type="GO" id="GO:0055037">
    <property type="term" value="C:recycling endosome"/>
    <property type="evidence" value="ECO:0007669"/>
    <property type="project" value="TreeGrafter"/>
</dbReference>
<dbReference type="InterPro" id="IPR003599">
    <property type="entry name" value="Ig_sub"/>
</dbReference>
<dbReference type="AlphaFoldDB" id="A0A7L4CQZ5"/>
<dbReference type="InterPro" id="IPR013783">
    <property type="entry name" value="Ig-like_fold"/>
</dbReference>